<feature type="transmembrane region" description="Helical" evidence="1">
    <location>
        <begin position="112"/>
        <end position="131"/>
    </location>
</feature>
<keyword evidence="1" id="KW-0812">Transmembrane</keyword>
<evidence type="ECO:0000313" key="2">
    <source>
        <dbReference type="EMBL" id="CUM86530.1"/>
    </source>
</evidence>
<feature type="transmembrane region" description="Helical" evidence="1">
    <location>
        <begin position="87"/>
        <end position="106"/>
    </location>
</feature>
<dbReference type="Proteomes" id="UP000095495">
    <property type="component" value="Unassembled WGS sequence"/>
</dbReference>
<dbReference type="AlphaFoldDB" id="A0A173S8D8"/>
<gene>
    <name evidence="2" type="ORF">ERS852420_01168</name>
</gene>
<dbReference type="EMBL" id="CYXV01000004">
    <property type="protein sequence ID" value="CUM86530.1"/>
    <property type="molecule type" value="Genomic_DNA"/>
</dbReference>
<accession>A0A173S8D8</accession>
<protein>
    <submittedName>
        <fullName evidence="2">Uncharacterized protein</fullName>
    </submittedName>
</protein>
<keyword evidence="1" id="KW-1133">Transmembrane helix</keyword>
<sequence>MSKKNSIILLSNIIVSLVLAYSVDFSHNKIICYDFIINAEITLFSVSLAIVALMITILEKYKEKASNNINWAKDSVAILKEISENTVALLFIIIVLIVVSVFKSFITLIAQINIMNFILLFSLFLSLISIFDTTISVHKLVANLRDILFTKDENKLNLSQNEIQLVDAYRFLDESHKKEFEALIKTITLKQQLDTEQNKNT</sequence>
<feature type="transmembrane region" description="Helical" evidence="1">
    <location>
        <begin position="7"/>
        <end position="23"/>
    </location>
</feature>
<keyword evidence="1" id="KW-0472">Membrane</keyword>
<organism evidence="2 3">
    <name type="scientific">Roseburia faecis</name>
    <dbReference type="NCBI Taxonomy" id="301302"/>
    <lineage>
        <taxon>Bacteria</taxon>
        <taxon>Bacillati</taxon>
        <taxon>Bacillota</taxon>
        <taxon>Clostridia</taxon>
        <taxon>Lachnospirales</taxon>
        <taxon>Lachnospiraceae</taxon>
        <taxon>Roseburia</taxon>
    </lineage>
</organism>
<dbReference type="RefSeq" id="WP_055261964.1">
    <property type="nucleotide sequence ID" value="NZ_CYXV01000004.1"/>
</dbReference>
<name>A0A173S8D8_9FIRM</name>
<feature type="transmembrane region" description="Helical" evidence="1">
    <location>
        <begin position="35"/>
        <end position="58"/>
    </location>
</feature>
<reference evidence="2 3" key="1">
    <citation type="submission" date="2015-09" db="EMBL/GenBank/DDBJ databases">
        <authorList>
            <consortium name="Pathogen Informatics"/>
        </authorList>
    </citation>
    <scope>NUCLEOTIDE SEQUENCE [LARGE SCALE GENOMIC DNA]</scope>
    <source>
        <strain evidence="2 3">2789STDY5608863</strain>
    </source>
</reference>
<evidence type="ECO:0000256" key="1">
    <source>
        <dbReference type="SAM" id="Phobius"/>
    </source>
</evidence>
<proteinExistence type="predicted"/>
<evidence type="ECO:0000313" key="3">
    <source>
        <dbReference type="Proteomes" id="UP000095495"/>
    </source>
</evidence>